<protein>
    <submittedName>
        <fullName evidence="1">Uncharacterized protein</fullName>
    </submittedName>
</protein>
<reference evidence="1 2" key="1">
    <citation type="submission" date="2019-09" db="EMBL/GenBank/DDBJ databases">
        <authorList>
            <person name="Chen X.-Y."/>
        </authorList>
    </citation>
    <scope>NUCLEOTIDE SEQUENCE [LARGE SCALE GENOMIC DNA]</scope>
    <source>
        <strain evidence="1 2">NY5</strain>
    </source>
</reference>
<dbReference type="AlphaFoldDB" id="A0A5B0WPL9"/>
<sequence>MTSEHHIIVPIDLHQISRRNLETLVRIAHLLGRDVLGLMLDDLRLQQVAALPFTTEITLSGARERSLARDHLSQRQLRITGTTRELLLRLAEQGNVKLSFEHAIGHRLHCALESERSVDIFFPPRQQWRHRKQAAGTQLATITRLGLLLPSQQQSKRLLRIATSLVQAGMISEIYALAAGDVRIAELASPPLAGKKLEIRTDMPMNSDSILQLIRRSPYDLTLIPRVCLQDAPPADLDTALSLACGQIMLIGEGD</sequence>
<comment type="caution">
    <text evidence="1">The sequence shown here is derived from an EMBL/GenBank/DDBJ whole genome shotgun (WGS) entry which is preliminary data.</text>
</comment>
<name>A0A5B0WPL9_9GAMM</name>
<keyword evidence="2" id="KW-1185">Reference proteome</keyword>
<dbReference type="RefSeq" id="WP_149613105.1">
    <property type="nucleotide sequence ID" value="NZ_VTUX01000011.1"/>
</dbReference>
<dbReference type="EMBL" id="VTUX01000011">
    <property type="protein sequence ID" value="KAA1188185.1"/>
    <property type="molecule type" value="Genomic_DNA"/>
</dbReference>
<gene>
    <name evidence="1" type="ORF">F0M18_19315</name>
</gene>
<evidence type="ECO:0000313" key="2">
    <source>
        <dbReference type="Proteomes" id="UP000323708"/>
    </source>
</evidence>
<evidence type="ECO:0000313" key="1">
    <source>
        <dbReference type="EMBL" id="KAA1188185.1"/>
    </source>
</evidence>
<accession>A0A5B0WPL9</accession>
<organism evidence="1 2">
    <name type="scientific">Pseudohalioglobus sediminis</name>
    <dbReference type="NCBI Taxonomy" id="2606449"/>
    <lineage>
        <taxon>Bacteria</taxon>
        <taxon>Pseudomonadati</taxon>
        <taxon>Pseudomonadota</taxon>
        <taxon>Gammaproteobacteria</taxon>
        <taxon>Cellvibrionales</taxon>
        <taxon>Halieaceae</taxon>
        <taxon>Pseudohalioglobus</taxon>
    </lineage>
</organism>
<dbReference type="Proteomes" id="UP000323708">
    <property type="component" value="Unassembled WGS sequence"/>
</dbReference>
<proteinExistence type="predicted"/>